<feature type="transmembrane region" description="Helical" evidence="5">
    <location>
        <begin position="112"/>
        <end position="141"/>
    </location>
</feature>
<protein>
    <recommendedName>
        <fullName evidence="8">RTA1 like protein</fullName>
    </recommendedName>
</protein>
<evidence type="ECO:0000256" key="4">
    <source>
        <dbReference type="ARBA" id="ARBA00023136"/>
    </source>
</evidence>
<feature type="transmembrane region" description="Helical" evidence="5">
    <location>
        <begin position="161"/>
        <end position="182"/>
    </location>
</feature>
<dbReference type="InterPro" id="IPR007568">
    <property type="entry name" value="RTA1"/>
</dbReference>
<evidence type="ECO:0000256" key="2">
    <source>
        <dbReference type="ARBA" id="ARBA00022692"/>
    </source>
</evidence>
<accession>A0A8E2F490</accession>
<organism evidence="6 7">
    <name type="scientific">Glonium stellatum</name>
    <dbReference type="NCBI Taxonomy" id="574774"/>
    <lineage>
        <taxon>Eukaryota</taxon>
        <taxon>Fungi</taxon>
        <taxon>Dikarya</taxon>
        <taxon>Ascomycota</taxon>
        <taxon>Pezizomycotina</taxon>
        <taxon>Dothideomycetes</taxon>
        <taxon>Pleosporomycetidae</taxon>
        <taxon>Gloniales</taxon>
        <taxon>Gloniaceae</taxon>
        <taxon>Glonium</taxon>
    </lineage>
</organism>
<feature type="transmembrane region" description="Helical" evidence="5">
    <location>
        <begin position="239"/>
        <end position="259"/>
    </location>
</feature>
<feature type="transmembrane region" description="Helical" evidence="5">
    <location>
        <begin position="6"/>
        <end position="29"/>
    </location>
</feature>
<dbReference type="PANTHER" id="PTHR31465:SF28">
    <property type="entry name" value="DOMAIN PROTEIN, PUTATIVE-RELATED"/>
    <property type="match status" value="1"/>
</dbReference>
<feature type="non-terminal residue" evidence="6">
    <location>
        <position position="1"/>
    </location>
</feature>
<evidence type="ECO:0000256" key="1">
    <source>
        <dbReference type="ARBA" id="ARBA00004141"/>
    </source>
</evidence>
<dbReference type="EMBL" id="KV749278">
    <property type="protein sequence ID" value="OCL10257.1"/>
    <property type="molecule type" value="Genomic_DNA"/>
</dbReference>
<feature type="transmembrane region" description="Helical" evidence="5">
    <location>
        <begin position="202"/>
        <end position="219"/>
    </location>
</feature>
<dbReference type="GO" id="GO:0016020">
    <property type="term" value="C:membrane"/>
    <property type="evidence" value="ECO:0007669"/>
    <property type="project" value="UniProtKB-SubCell"/>
</dbReference>
<proteinExistence type="predicted"/>
<evidence type="ECO:0000256" key="3">
    <source>
        <dbReference type="ARBA" id="ARBA00022989"/>
    </source>
</evidence>
<comment type="subcellular location">
    <subcellularLocation>
        <location evidence="1">Membrane</location>
        <topology evidence="1">Multi-pass membrane protein</topology>
    </subcellularLocation>
</comment>
<evidence type="ECO:0000313" key="7">
    <source>
        <dbReference type="Proteomes" id="UP000250140"/>
    </source>
</evidence>
<dbReference type="Proteomes" id="UP000250140">
    <property type="component" value="Unassembled WGS sequence"/>
</dbReference>
<evidence type="ECO:0008006" key="8">
    <source>
        <dbReference type="Google" id="ProtNLM"/>
    </source>
</evidence>
<evidence type="ECO:0000256" key="5">
    <source>
        <dbReference type="SAM" id="Phobius"/>
    </source>
</evidence>
<feature type="transmembrane region" description="Helical" evidence="5">
    <location>
        <begin position="67"/>
        <end position="92"/>
    </location>
</feature>
<name>A0A8E2F490_9PEZI</name>
<feature type="transmembrane region" description="Helical" evidence="5">
    <location>
        <begin position="36"/>
        <end position="55"/>
    </location>
</feature>
<dbReference type="AlphaFoldDB" id="A0A8E2F490"/>
<keyword evidence="2 5" id="KW-0812">Transmembrane</keyword>
<reference evidence="6 7" key="1">
    <citation type="journal article" date="2016" name="Nat. Commun.">
        <title>Ectomycorrhizal ecology is imprinted in the genome of the dominant symbiotic fungus Cenococcum geophilum.</title>
        <authorList>
            <consortium name="DOE Joint Genome Institute"/>
            <person name="Peter M."/>
            <person name="Kohler A."/>
            <person name="Ohm R.A."/>
            <person name="Kuo A."/>
            <person name="Krutzmann J."/>
            <person name="Morin E."/>
            <person name="Arend M."/>
            <person name="Barry K.W."/>
            <person name="Binder M."/>
            <person name="Choi C."/>
            <person name="Clum A."/>
            <person name="Copeland A."/>
            <person name="Grisel N."/>
            <person name="Haridas S."/>
            <person name="Kipfer T."/>
            <person name="LaButti K."/>
            <person name="Lindquist E."/>
            <person name="Lipzen A."/>
            <person name="Maire R."/>
            <person name="Meier B."/>
            <person name="Mihaltcheva S."/>
            <person name="Molinier V."/>
            <person name="Murat C."/>
            <person name="Poggeler S."/>
            <person name="Quandt C.A."/>
            <person name="Sperisen C."/>
            <person name="Tritt A."/>
            <person name="Tisserant E."/>
            <person name="Crous P.W."/>
            <person name="Henrissat B."/>
            <person name="Nehls U."/>
            <person name="Egli S."/>
            <person name="Spatafora J.W."/>
            <person name="Grigoriev I.V."/>
            <person name="Martin F.M."/>
        </authorList>
    </citation>
    <scope>NUCLEOTIDE SEQUENCE [LARGE SCALE GENOMIC DNA]</scope>
    <source>
        <strain evidence="6 7">CBS 207.34</strain>
    </source>
</reference>
<keyword evidence="4 5" id="KW-0472">Membrane</keyword>
<keyword evidence="7" id="KW-1185">Reference proteome</keyword>
<feature type="non-terminal residue" evidence="6">
    <location>
        <position position="266"/>
    </location>
</feature>
<evidence type="ECO:0000313" key="6">
    <source>
        <dbReference type="EMBL" id="OCL10257.1"/>
    </source>
</evidence>
<gene>
    <name evidence="6" type="ORF">AOQ84DRAFT_271515</name>
</gene>
<dbReference type="Pfam" id="PF04479">
    <property type="entry name" value="RTA1"/>
    <property type="match status" value="1"/>
</dbReference>
<keyword evidence="3 5" id="KW-1133">Transmembrane helix</keyword>
<sequence>YGYEARTPLAVIAAVLFLGMALITIIQFFHRKTWCFWPIIIGALIESSGFIARAVSVGNPKNLHAFLFQHIAIILAPSWVAAACYLIFGRLVRWVTPAERRNFRTLWCPARFNTLFFGVINSGSFFTQLYGVSTIGTSYLWNGTTERREKCFNSGVKIFRIGLILQLVCSGIFLMTGTRFLVVSRYWNKSSFRVCDGRWRRLGCIVIVAAQLVTLQTVYRVLEVTGSRERPNYLYLHEWSFWIFDAVPIFVVLLLFSVVHPGHYLP</sequence>
<dbReference type="PANTHER" id="PTHR31465">
    <property type="entry name" value="PROTEIN RTA1-RELATED"/>
    <property type="match status" value="1"/>
</dbReference>
<dbReference type="OrthoDB" id="3358017at2759"/>